<gene>
    <name evidence="2" type="ORF">WISP_111582</name>
</gene>
<dbReference type="Proteomes" id="UP001145742">
    <property type="component" value="Unassembled WGS sequence"/>
</dbReference>
<sequence>MVEVSPPQGIWVEKVIGGLMSIVDTMDVQGQGCHPGQRHPGLWFPGRREEEEEEEEEEGGLMGSKAMYLSPLSRALGITEPGMACGDDEGD</sequence>
<protein>
    <submittedName>
        <fullName evidence="2">Uncharacterized protein</fullName>
    </submittedName>
</protein>
<organism evidence="2 3">
    <name type="scientific">Willisornis vidua</name>
    <name type="common">Xingu scale-backed antbird</name>
    <dbReference type="NCBI Taxonomy" id="1566151"/>
    <lineage>
        <taxon>Eukaryota</taxon>
        <taxon>Metazoa</taxon>
        <taxon>Chordata</taxon>
        <taxon>Craniata</taxon>
        <taxon>Vertebrata</taxon>
        <taxon>Euteleostomi</taxon>
        <taxon>Archelosauria</taxon>
        <taxon>Archosauria</taxon>
        <taxon>Dinosauria</taxon>
        <taxon>Saurischia</taxon>
        <taxon>Theropoda</taxon>
        <taxon>Coelurosauria</taxon>
        <taxon>Aves</taxon>
        <taxon>Neognathae</taxon>
        <taxon>Neoaves</taxon>
        <taxon>Telluraves</taxon>
        <taxon>Australaves</taxon>
        <taxon>Passeriformes</taxon>
        <taxon>Thamnophilidae</taxon>
        <taxon>Willisornis</taxon>
    </lineage>
</organism>
<accession>A0ABQ9D175</accession>
<proteinExistence type="predicted"/>
<reference evidence="2" key="1">
    <citation type="submission" date="2019-10" db="EMBL/GenBank/DDBJ databases">
        <authorList>
            <person name="Soares A.E.R."/>
            <person name="Aleixo A."/>
            <person name="Schneider P."/>
            <person name="Miyaki C.Y."/>
            <person name="Schneider M.P."/>
            <person name="Mello C."/>
            <person name="Vasconcelos A.T.R."/>
        </authorList>
    </citation>
    <scope>NUCLEOTIDE SEQUENCE</scope>
    <source>
        <tissue evidence="2">Muscle</tissue>
    </source>
</reference>
<name>A0ABQ9D175_9PASS</name>
<comment type="caution">
    <text evidence="2">The sequence shown here is derived from an EMBL/GenBank/DDBJ whole genome shotgun (WGS) entry which is preliminary data.</text>
</comment>
<evidence type="ECO:0000256" key="1">
    <source>
        <dbReference type="SAM" id="MobiDB-lite"/>
    </source>
</evidence>
<evidence type="ECO:0000313" key="3">
    <source>
        <dbReference type="Proteomes" id="UP001145742"/>
    </source>
</evidence>
<keyword evidence="3" id="KW-1185">Reference proteome</keyword>
<feature type="compositionally biased region" description="Acidic residues" evidence="1">
    <location>
        <begin position="50"/>
        <end position="59"/>
    </location>
</feature>
<evidence type="ECO:0000313" key="2">
    <source>
        <dbReference type="EMBL" id="KAJ7409899.1"/>
    </source>
</evidence>
<dbReference type="EMBL" id="WHWB01034447">
    <property type="protein sequence ID" value="KAJ7409899.1"/>
    <property type="molecule type" value="Genomic_DNA"/>
</dbReference>
<feature type="region of interest" description="Disordered" evidence="1">
    <location>
        <begin position="30"/>
        <end position="65"/>
    </location>
</feature>